<keyword evidence="2" id="KW-0378">Hydrolase</keyword>
<feature type="domain" description="Helicase ATP-binding" evidence="7">
    <location>
        <begin position="267"/>
        <end position="445"/>
    </location>
</feature>
<comment type="caution">
    <text evidence="9">The sequence shown here is derived from an EMBL/GenBank/DDBJ whole genome shotgun (WGS) entry which is preliminary data.</text>
</comment>
<dbReference type="SMART" id="SM00382">
    <property type="entry name" value="AAA"/>
    <property type="match status" value="1"/>
</dbReference>
<dbReference type="PANTHER" id="PTHR47961">
    <property type="entry name" value="DNA POLYMERASE THETA, PUTATIVE (AFU_ORTHOLOGUE AFUA_1G05260)-RELATED"/>
    <property type="match status" value="1"/>
</dbReference>
<dbReference type="InterPro" id="IPR011545">
    <property type="entry name" value="DEAD/DEAH_box_helicase_dom"/>
</dbReference>
<keyword evidence="1" id="KW-0547">Nucleotide-binding</keyword>
<gene>
    <name evidence="9" type="ORF">J5X75_18605</name>
</gene>
<dbReference type="Pfam" id="PF00271">
    <property type="entry name" value="Helicase_C"/>
    <property type="match status" value="1"/>
</dbReference>
<dbReference type="EMBL" id="JAGFNS010000011">
    <property type="protein sequence ID" value="MBO3739529.1"/>
    <property type="molecule type" value="Genomic_DNA"/>
</dbReference>
<dbReference type="PROSITE" id="PS51194">
    <property type="entry name" value="HELICASE_CTER"/>
    <property type="match status" value="1"/>
</dbReference>
<proteinExistence type="predicted"/>
<keyword evidence="3 9" id="KW-0347">Helicase</keyword>
<feature type="compositionally biased region" description="Polar residues" evidence="6">
    <location>
        <begin position="160"/>
        <end position="177"/>
    </location>
</feature>
<evidence type="ECO:0000256" key="2">
    <source>
        <dbReference type="ARBA" id="ARBA00022801"/>
    </source>
</evidence>
<dbReference type="PANTHER" id="PTHR47961:SF6">
    <property type="entry name" value="DNA-DIRECTED DNA POLYMERASE"/>
    <property type="match status" value="1"/>
</dbReference>
<evidence type="ECO:0000259" key="8">
    <source>
        <dbReference type="PROSITE" id="PS51194"/>
    </source>
</evidence>
<protein>
    <submittedName>
        <fullName evidence="9">DEAD/DEAH box helicase</fullName>
    </submittedName>
</protein>
<dbReference type="GO" id="GO:0004386">
    <property type="term" value="F:helicase activity"/>
    <property type="evidence" value="ECO:0007669"/>
    <property type="project" value="UniProtKB-KW"/>
</dbReference>
<dbReference type="SMART" id="SM00490">
    <property type="entry name" value="HELICc"/>
    <property type="match status" value="1"/>
</dbReference>
<sequence>MTNDIASLPDAAAAEDRTWDSAWESLLGGLNLAREITRLILARQTNSVRGHLTALAECEFFRVGSGVTAEHPRVIRGRDALLERHPKSAGAFKEVWQVAEGVAAHGHLMHALIVGELVEMAEEFGFRPDSSADTDVRIRQESIWCWYELVLAGLNGRESVGSTTHEPNQGIYPNTESNRGRKEWALRRTRAGRNGSRGERLAARDIAERIGGSIESVPRQIGPVDSLSILDQMLPPVLAAATRRRLARLTGTPRLTTYQSETVPVLAKAMGSGENLLLSSVTGSGKSLLGQLAAGYVVGRSEPGHRNNRRAVIALPLKALVGDVVDELTDWFRDAGLQFRVLGGSRDYPENVEDLASGRYEVAVMIYETLDAYLSSGQDPLRGCGVLVVDELQYLDDEERGPRLESMLTKVRLNYPALPIIGISAVLSPASRTRLAKWLDVDQERHRHTEERPVSLDVRAYDGFTWRKLRDTGPGSSGGDDATSGLIEEGQLDLKSKVLSDWRQGGGAAHSIVARARSGGNALAPAVVLHKLKEDPDLRVLVYTRSRTSAVSLATAIQEAMDREFVAVRRTRTNPWRFGRYRDESLTSEQVEERQRRLSRTAAHEARRDVEIALMTGCAYHTRQLTRPLREIVQDEFRDGLLRVLVTTDTLSVGLNLPVDVVVLASSTVSTGGSAGELRSLGLGDVKNRIGRAGRLGLSKAGDAWVLTEDADYLQKKLRPNDEMDATTLSTVDGLWKQYVFPRHGGTEVASRMAGDAMASLVLQDMTAQGRSKPLEMHLARAGKVIDATLLAHLAPRDLPRAEDVLRTLIQRGLVEEIGARGWRASPLGVAIAVNNLPLPTAPILQRLADMAVSGASELDLIAVAATSDPVRRLSWISMSPWEPDWTNGELERETTGSVARLLSPMRAEGYDARIAAEEELLRELRRRDPSAVLKRLPDSVLTDHEHGEDSTVAGLLRDSDGLRDVNVVLRAIVAYLWRHGVPFAEIKGRVEAGTRFERERRWSRRNRITKQVRRVELHLADVEQLCDQLSNVLGAADHVARHRKSGLRTQRLRQLSEEISSGVPAWLTPLLDLHVEALHRERLITLSGEDEPEDLRDLLTAGGLELTGDEIDAARAALDSAERRQQALQATLPVGLADKPVADDPAAPTYGNYFTDLSQAEDVPTVIDILTSLLEHYHLEVQPLTDGVRFRLPTGETGTLIVAAERVTRAIVEETLVSEHQDDQPRALLCLKGMTDRARSYAESALVPGRTVLTGIDSLLTLLNRSLRAGQDSGTSKAEAVFESLAAECGRVSVVLTSV</sequence>
<evidence type="ECO:0000313" key="9">
    <source>
        <dbReference type="EMBL" id="MBO3739529.1"/>
    </source>
</evidence>
<evidence type="ECO:0000313" key="10">
    <source>
        <dbReference type="Proteomes" id="UP000679690"/>
    </source>
</evidence>
<dbReference type="SUPFAM" id="SSF52540">
    <property type="entry name" value="P-loop containing nucleoside triphosphate hydrolases"/>
    <property type="match status" value="1"/>
</dbReference>
<accession>A0ABS3UL88</accession>
<keyword evidence="5" id="KW-0175">Coiled coil</keyword>
<dbReference type="InterPro" id="IPR014001">
    <property type="entry name" value="Helicase_ATP-bd"/>
</dbReference>
<dbReference type="PROSITE" id="PS51192">
    <property type="entry name" value="HELICASE_ATP_BIND_1"/>
    <property type="match status" value="1"/>
</dbReference>
<dbReference type="Proteomes" id="UP000679690">
    <property type="component" value="Unassembled WGS sequence"/>
</dbReference>
<evidence type="ECO:0000256" key="6">
    <source>
        <dbReference type="SAM" id="MobiDB-lite"/>
    </source>
</evidence>
<dbReference type="InterPro" id="IPR001650">
    <property type="entry name" value="Helicase_C-like"/>
</dbReference>
<evidence type="ECO:0000259" key="7">
    <source>
        <dbReference type="PROSITE" id="PS51192"/>
    </source>
</evidence>
<evidence type="ECO:0000256" key="3">
    <source>
        <dbReference type="ARBA" id="ARBA00022806"/>
    </source>
</evidence>
<keyword evidence="10" id="KW-1185">Reference proteome</keyword>
<feature type="coiled-coil region" evidence="5">
    <location>
        <begin position="1105"/>
        <end position="1132"/>
    </location>
</feature>
<dbReference type="Gene3D" id="3.40.50.300">
    <property type="entry name" value="P-loop containing nucleotide triphosphate hydrolases"/>
    <property type="match status" value="2"/>
</dbReference>
<dbReference type="RefSeq" id="WP_208468666.1">
    <property type="nucleotide sequence ID" value="NZ_JAGFNS010000011.1"/>
</dbReference>
<dbReference type="InterPro" id="IPR027417">
    <property type="entry name" value="P-loop_NTPase"/>
</dbReference>
<keyword evidence="4" id="KW-0067">ATP-binding</keyword>
<dbReference type="InterPro" id="IPR003593">
    <property type="entry name" value="AAA+_ATPase"/>
</dbReference>
<feature type="region of interest" description="Disordered" evidence="6">
    <location>
        <begin position="160"/>
        <end position="181"/>
    </location>
</feature>
<evidence type="ECO:0000256" key="4">
    <source>
        <dbReference type="ARBA" id="ARBA00022840"/>
    </source>
</evidence>
<name>A0ABS3UL88_9ACTN</name>
<dbReference type="InterPro" id="IPR050474">
    <property type="entry name" value="Hel308_SKI2-like"/>
</dbReference>
<reference evidence="9 10" key="1">
    <citation type="submission" date="2021-03" db="EMBL/GenBank/DDBJ databases">
        <title>Actinoplanes flavus sp. nov., a novel actinomycete isolated from Coconut Palm rhizosphere soil.</title>
        <authorList>
            <person name="Luo X."/>
        </authorList>
    </citation>
    <scope>NUCLEOTIDE SEQUENCE [LARGE SCALE GENOMIC DNA]</scope>
    <source>
        <strain evidence="9 10">NEAU-H7</strain>
    </source>
</reference>
<evidence type="ECO:0000256" key="5">
    <source>
        <dbReference type="SAM" id="Coils"/>
    </source>
</evidence>
<organism evidence="9 10">
    <name type="scientific">Actinoplanes flavus</name>
    <dbReference type="NCBI Taxonomy" id="2820290"/>
    <lineage>
        <taxon>Bacteria</taxon>
        <taxon>Bacillati</taxon>
        <taxon>Actinomycetota</taxon>
        <taxon>Actinomycetes</taxon>
        <taxon>Micromonosporales</taxon>
        <taxon>Micromonosporaceae</taxon>
        <taxon>Actinoplanes</taxon>
    </lineage>
</organism>
<dbReference type="Pfam" id="PF00270">
    <property type="entry name" value="DEAD"/>
    <property type="match status" value="1"/>
</dbReference>
<feature type="domain" description="Helicase C-terminal" evidence="8">
    <location>
        <begin position="560"/>
        <end position="735"/>
    </location>
</feature>
<dbReference type="SMART" id="SM00487">
    <property type="entry name" value="DEXDc"/>
    <property type="match status" value="1"/>
</dbReference>
<evidence type="ECO:0000256" key="1">
    <source>
        <dbReference type="ARBA" id="ARBA00022741"/>
    </source>
</evidence>